<dbReference type="EMBL" id="QFFJ01000001">
    <property type="protein sequence ID" value="RBL92751.1"/>
    <property type="molecule type" value="Genomic_DNA"/>
</dbReference>
<organism evidence="1 2">
    <name type="scientific">Chitinophaga flava</name>
    <dbReference type="NCBI Taxonomy" id="2259036"/>
    <lineage>
        <taxon>Bacteria</taxon>
        <taxon>Pseudomonadati</taxon>
        <taxon>Bacteroidota</taxon>
        <taxon>Chitinophagia</taxon>
        <taxon>Chitinophagales</taxon>
        <taxon>Chitinophagaceae</taxon>
        <taxon>Chitinophaga</taxon>
    </lineage>
</organism>
<dbReference type="Proteomes" id="UP000253410">
    <property type="component" value="Unassembled WGS sequence"/>
</dbReference>
<keyword evidence="2" id="KW-1185">Reference proteome</keyword>
<sequence length="110" mass="12812">MWQGHYELSTSRDEIMNDMQVGTFYELNINSDSCLFTANGIQYAFSNMCSLSEKNDTLTGYYAYDTRGFQLYKQINTPLFKIFKKADQYYIISSAILEDTSKSYVLKRTL</sequence>
<accession>A0A365Y394</accession>
<dbReference type="Pfam" id="PF19453">
    <property type="entry name" value="DUF5991"/>
    <property type="match status" value="1"/>
</dbReference>
<dbReference type="AlphaFoldDB" id="A0A365Y394"/>
<name>A0A365Y394_9BACT</name>
<evidence type="ECO:0008006" key="3">
    <source>
        <dbReference type="Google" id="ProtNLM"/>
    </source>
</evidence>
<reference evidence="1 2" key="1">
    <citation type="submission" date="2018-05" db="EMBL/GenBank/DDBJ databases">
        <title>Chitinophaga sp. K3CV102501T nov., isolated from isolated from a monsoon evergreen broad-leaved forest soil.</title>
        <authorList>
            <person name="Lv Y."/>
        </authorList>
    </citation>
    <scope>NUCLEOTIDE SEQUENCE [LARGE SCALE GENOMIC DNA]</scope>
    <source>
        <strain evidence="1 2">GDMCC 1.1325</strain>
    </source>
</reference>
<comment type="caution">
    <text evidence="1">The sequence shown here is derived from an EMBL/GenBank/DDBJ whole genome shotgun (WGS) entry which is preliminary data.</text>
</comment>
<evidence type="ECO:0000313" key="2">
    <source>
        <dbReference type="Proteomes" id="UP000253410"/>
    </source>
</evidence>
<proteinExistence type="predicted"/>
<evidence type="ECO:0000313" key="1">
    <source>
        <dbReference type="EMBL" id="RBL92751.1"/>
    </source>
</evidence>
<dbReference type="InterPro" id="IPR046033">
    <property type="entry name" value="DUF5991"/>
</dbReference>
<protein>
    <recommendedName>
        <fullName evidence="3">Lipocalin-like domain-containing protein</fullName>
    </recommendedName>
</protein>
<gene>
    <name evidence="1" type="ORF">DF182_09285</name>
</gene>